<reference evidence="1 2" key="1">
    <citation type="submission" date="2018-10" db="EMBL/GenBank/DDBJ databases">
        <title>Genomic Encyclopedia of Type Strains, Phase IV (KMG-IV): sequencing the most valuable type-strain genomes for metagenomic binning, comparative biology and taxonomic classification.</title>
        <authorList>
            <person name="Goeker M."/>
        </authorList>
    </citation>
    <scope>NUCLEOTIDE SEQUENCE [LARGE SCALE GENOMIC DNA]</scope>
    <source>
        <strain evidence="1 2">DSM 15521</strain>
    </source>
</reference>
<evidence type="ECO:0000313" key="1">
    <source>
        <dbReference type="EMBL" id="RKQ64033.1"/>
    </source>
</evidence>
<dbReference type="EMBL" id="RBIE01000001">
    <property type="protein sequence ID" value="RKQ64033.1"/>
    <property type="molecule type" value="Genomic_DNA"/>
</dbReference>
<gene>
    <name evidence="1" type="ORF">C7457_0923</name>
</gene>
<dbReference type="RefSeq" id="WP_121170447.1">
    <property type="nucleotide sequence ID" value="NZ_RBIE01000001.1"/>
</dbReference>
<protein>
    <submittedName>
        <fullName evidence="1">Spore coat polysaccharide biosynthesis predicted glycosyltransferase SpsG</fullName>
    </submittedName>
</protein>
<accession>A0A420W9M5</accession>
<name>A0A420W9M5_9BACT</name>
<dbReference type="AlphaFoldDB" id="A0A420W9M5"/>
<dbReference type="Gene3D" id="3.40.50.11190">
    <property type="match status" value="1"/>
</dbReference>
<dbReference type="SUPFAM" id="SSF53756">
    <property type="entry name" value="UDP-Glycosyltransferase/glycogen phosphorylase"/>
    <property type="match status" value="1"/>
</dbReference>
<keyword evidence="1" id="KW-0808">Transferase</keyword>
<comment type="caution">
    <text evidence="1">The sequence shown here is derived from an EMBL/GenBank/DDBJ whole genome shotgun (WGS) entry which is preliminary data.</text>
</comment>
<dbReference type="OrthoDB" id="9805604at2"/>
<sequence length="338" mass="39077">MQVAILTEGGEKRGLGHVIRCSAIYEAFIEIGIKPVVYIDLSDKIYYKTLEFKEVNWLENKEVLKTLENFDIVIVDSYIADYDLYEEISSKVKIPVFLDDNARIDYPRGIIVNFSLCAEKIFENRKNESNYYLLGPQYIPIRKAFLEISKIRKDKKDRINQIFLMFGGTDVINLSAKVLKLLKENTFSSFRKVVVTGSRKIAIDIRQNFPDVEVLLNPDPGVLARKMAMSDLAISAAGMTLYELAYLQIPTIAICVADNQRRGLYEFVNKGYLKEYLSYEDPLLLSKIRSSLHFMMSNYTKVRRRSLIGRNIVDGRGSKRLVNKLVRFYREKSIDTRR</sequence>
<organism evidence="1 2">
    <name type="scientific">Thermovibrio guaymasensis</name>
    <dbReference type="NCBI Taxonomy" id="240167"/>
    <lineage>
        <taxon>Bacteria</taxon>
        <taxon>Pseudomonadati</taxon>
        <taxon>Aquificota</taxon>
        <taxon>Aquificia</taxon>
        <taxon>Desulfurobacteriales</taxon>
        <taxon>Desulfurobacteriaceae</taxon>
        <taxon>Thermovibrio</taxon>
    </lineage>
</organism>
<dbReference type="GO" id="GO:0016740">
    <property type="term" value="F:transferase activity"/>
    <property type="evidence" value="ECO:0007669"/>
    <property type="project" value="UniProtKB-KW"/>
</dbReference>
<evidence type="ECO:0000313" key="2">
    <source>
        <dbReference type="Proteomes" id="UP000280881"/>
    </source>
</evidence>
<keyword evidence="2" id="KW-1185">Reference proteome</keyword>
<dbReference type="Proteomes" id="UP000280881">
    <property type="component" value="Unassembled WGS sequence"/>
</dbReference>
<proteinExistence type="predicted"/>
<dbReference type="Gene3D" id="3.40.50.2000">
    <property type="entry name" value="Glycogen Phosphorylase B"/>
    <property type="match status" value="1"/>
</dbReference>